<comment type="caution">
    <text evidence="1">The sequence shown here is derived from an EMBL/GenBank/DDBJ whole genome shotgun (WGS) entry which is preliminary data.</text>
</comment>
<protein>
    <submittedName>
        <fullName evidence="1">Uncharacterized protein</fullName>
    </submittedName>
</protein>
<evidence type="ECO:0000313" key="2">
    <source>
        <dbReference type="Proteomes" id="UP000356253"/>
    </source>
</evidence>
<reference evidence="1" key="1">
    <citation type="submission" date="2019-09" db="EMBL/GenBank/DDBJ databases">
        <authorList>
            <person name="Rodrigo-Torres L."/>
            <person name="Arahal R. D."/>
            <person name="Lucena T."/>
        </authorList>
    </citation>
    <scope>NUCLEOTIDE SEQUENCE</scope>
    <source>
        <strain evidence="1">ISS653</strain>
    </source>
</reference>
<proteinExistence type="predicted"/>
<keyword evidence="2" id="KW-1185">Reference proteome</keyword>
<gene>
    <name evidence="1" type="ORF">FVB9532_00953</name>
</gene>
<accession>A0AC61Y6C8</accession>
<evidence type="ECO:0000313" key="1">
    <source>
        <dbReference type="EMBL" id="VVU99697.1"/>
    </source>
</evidence>
<dbReference type="EMBL" id="CABVMM010000003">
    <property type="protein sequence ID" value="VVU99697.1"/>
    <property type="molecule type" value="Genomic_DNA"/>
</dbReference>
<name>A0AC61Y6C8_9FLAO</name>
<organism evidence="1 2">
    <name type="scientific">Mesonia oceanica</name>
    <dbReference type="NCBI Taxonomy" id="2687242"/>
    <lineage>
        <taxon>Bacteria</taxon>
        <taxon>Pseudomonadati</taxon>
        <taxon>Bacteroidota</taxon>
        <taxon>Flavobacteriia</taxon>
        <taxon>Flavobacteriales</taxon>
        <taxon>Flavobacteriaceae</taxon>
        <taxon>Mesonia</taxon>
    </lineage>
</organism>
<dbReference type="Proteomes" id="UP000356253">
    <property type="component" value="Unassembled WGS sequence"/>
</dbReference>
<sequence length="140" mass="15460">MLQKISKISWLGVFLSLVFYSFLGWLWFAVLFPNQYANALDKLGAMPAHPDPIYLYGPPLTLLPTIITIALLMVVLNINTKKAVIEFAFVIGLGFLVANTFDIAINPNIPHPISYGILVGGYQLVGILGSCFILHAIRKK</sequence>